<evidence type="ECO:0000313" key="2">
    <source>
        <dbReference type="Proteomes" id="UP000050413"/>
    </source>
</evidence>
<dbReference type="Pfam" id="PF13704">
    <property type="entry name" value="Glyco_tranf_2_4"/>
    <property type="match status" value="1"/>
</dbReference>
<reference evidence="1 2" key="1">
    <citation type="submission" date="2015-09" db="EMBL/GenBank/DDBJ databases">
        <title>Identification and resolution of microdiversity through metagenomic sequencing of parallel consortia.</title>
        <authorList>
            <person name="Nelson W.C."/>
            <person name="Romine M.F."/>
            <person name="Lindemann S.R."/>
        </authorList>
    </citation>
    <scope>NUCLEOTIDE SEQUENCE [LARGE SCALE GENOMIC DNA]</scope>
    <source>
        <strain evidence="1">HL-91</strain>
    </source>
</reference>
<dbReference type="EMBL" id="LJSG01000011">
    <property type="protein sequence ID" value="KPP92704.1"/>
    <property type="molecule type" value="Genomic_DNA"/>
</dbReference>
<gene>
    <name evidence="1" type="ORF">HLUCCA05_09930</name>
</gene>
<dbReference type="RefSeq" id="WP_082700102.1">
    <property type="nucleotide sequence ID" value="NZ_FBYC01000004.1"/>
</dbReference>
<name>A0A0P7WPC2_9RHOB</name>
<dbReference type="Proteomes" id="UP000050413">
    <property type="component" value="Unassembled WGS sequence"/>
</dbReference>
<dbReference type="PATRIC" id="fig|1666912.4.peg.2168"/>
<dbReference type="OrthoDB" id="7981249at2"/>
<dbReference type="GO" id="GO:0016740">
    <property type="term" value="F:transferase activity"/>
    <property type="evidence" value="ECO:0007669"/>
    <property type="project" value="UniProtKB-KW"/>
</dbReference>
<organism evidence="1 2">
    <name type="scientific">Roseibaca calidilacus</name>
    <dbReference type="NCBI Taxonomy" id="1666912"/>
    <lineage>
        <taxon>Bacteria</taxon>
        <taxon>Pseudomonadati</taxon>
        <taxon>Pseudomonadota</taxon>
        <taxon>Alphaproteobacteria</taxon>
        <taxon>Rhodobacterales</taxon>
        <taxon>Paracoccaceae</taxon>
        <taxon>Roseinatronobacter</taxon>
    </lineage>
</organism>
<protein>
    <submittedName>
        <fullName evidence="1">Glycosyl transferase family 2</fullName>
    </submittedName>
</protein>
<proteinExistence type="predicted"/>
<comment type="caution">
    <text evidence="1">The sequence shown here is derived from an EMBL/GenBank/DDBJ whole genome shotgun (WGS) entry which is preliminary data.</text>
</comment>
<accession>A0A0P7WPC2</accession>
<dbReference type="STRING" id="1666912.Ga0058931_0930"/>
<evidence type="ECO:0000313" key="1">
    <source>
        <dbReference type="EMBL" id="KPP92704.1"/>
    </source>
</evidence>
<sequence>MIPTPPRHSLAYRAPRTGSLWLEVDLRMDPNPMIGFWDAGLRDMPLHVEFRRKERLLVLNRYAQRGWSREVICDLPPPAGPHLLGLRFKTGFSRPGTAVTVWLDGRELASLNALPQFSREARYGLRRGFSGLENIARITFPQAVRVVARSGPALGPYVTDRMEMTWTGPNPPSAVRLPSGERLTLEPVTGSDHAGGIVRAVLPGRIWQNGQPELRLIAQNDELRNSLRLDRADLLMRLERLSQDGWLLLDELAALQALEHAHAANMLDELSDGCRSALAGAARLYRLGKYCPPVAKSSPAPTTAKPDPVAELRTRFEALPDAARSFFTLDRLLRDSDLSPDQMGHLLLSQCEWACSIDDPVALFALADRYGAHLPAPDTPYSASAALPKLWAARDIGGLRSALWNMVPAGDRWIATPALAWVIRALISDRAGPYGHVSIWDRTDLLNDILRAMRMLIAESGSQMRCPDLLDAVVSLVAQREHLPAYAIPDIARLALETFGLIPEFWDRVDRLPPDAKPRGWTDWANMARALWTNPSAPDAAQIIARFEQAFVVGARAHRLCLLADAGLDDPLAPALAHLPLPEQQDIALRWLAFPRADKAAPPPPELHQLACEGLRPASAHTPRPVMEPAMRRLGCTAMDALRQLRAGQPPAGLEMIRAQAVALLLPEAGYCGGAVLLAMAEALSRANQTGLARQMLSALHDGLRTRDPAEFATATALRHASARFAACCPDPVLRAHAETILPPDPALAGPACHLRQAANPLADTLVVLISCRPYLDSRVPQIRAAWGDLLEQAGLPMVVAVGGHSGPAQLVDSVLRLPAPDDYEGLPQKILALADWVRSQTGFSRILKIDDDCFLDPQAFFADLSALCTPYYGRPLYRARGEMDRAWHMGKATSDRGRFDLDKSPEPSVYADGSAAYMLGRDALTALSAACATPAGRALEAVSFMEDKLVGDLLALSGITLSGENYDMAIFRRSAPGLPPLPLYENSFLPFAGSGLKVAHLDSGGDLHAARRALSAPWPTPMKLWSPHSSARLGWASNTLDLVSAPDRLAQARDAELAVVAVMRNEMFMLKHFLNHYRALGVGAFLVADNGSDDGTLEELAAQPDVVVFSTDTPYNESRYGVLWQEALLAAFRVGRWSLVADADEFLFWSLPDERGQVSGDLPTLLRGPDYRDAELVRLSMLDLYPSGPLAQAGFAHGPFADATHIDRAPLRCVPGMRGPWGNCDSVTSNLRHRLMEELGQPAARNLFVAQKFALMRYQPYMQFSAGLHYAVGGRMAERTLAFAHFKYNAQFHAKAQAEVARGQHFNSAEEYRKYLALLSEGRDTLFDPDVSVPLADCPFVQDLSAIR</sequence>
<keyword evidence="1" id="KW-0808">Transferase</keyword>